<protein>
    <recommendedName>
        <fullName evidence="3">ubiquitinyl hydrolase 1</fullName>
        <ecNumber evidence="3">3.4.19.12</ecNumber>
    </recommendedName>
</protein>
<dbReference type="EMBL" id="NBSK02000002">
    <property type="protein sequence ID" value="KAJ0221488.1"/>
    <property type="molecule type" value="Genomic_DNA"/>
</dbReference>
<keyword evidence="7" id="KW-0788">Thiol protease</keyword>
<keyword evidence="6" id="KW-0378">Hydrolase</keyword>
<accession>A0A9R1WCR9</accession>
<evidence type="ECO:0000259" key="8">
    <source>
        <dbReference type="Pfam" id="PF14533"/>
    </source>
</evidence>
<evidence type="ECO:0000256" key="1">
    <source>
        <dbReference type="ARBA" id="ARBA00000707"/>
    </source>
</evidence>
<evidence type="ECO:0000313" key="9">
    <source>
        <dbReference type="EMBL" id="KAJ0221488.1"/>
    </source>
</evidence>
<evidence type="ECO:0000256" key="3">
    <source>
        <dbReference type="ARBA" id="ARBA00012759"/>
    </source>
</evidence>
<reference evidence="9 10" key="1">
    <citation type="journal article" date="2017" name="Nat. Commun.">
        <title>Genome assembly with in vitro proximity ligation data and whole-genome triplication in lettuce.</title>
        <authorList>
            <person name="Reyes-Chin-Wo S."/>
            <person name="Wang Z."/>
            <person name="Yang X."/>
            <person name="Kozik A."/>
            <person name="Arikit S."/>
            <person name="Song C."/>
            <person name="Xia L."/>
            <person name="Froenicke L."/>
            <person name="Lavelle D.O."/>
            <person name="Truco M.J."/>
            <person name="Xia R."/>
            <person name="Zhu S."/>
            <person name="Xu C."/>
            <person name="Xu H."/>
            <person name="Xu X."/>
            <person name="Cox K."/>
            <person name="Korf I."/>
            <person name="Meyers B.C."/>
            <person name="Michelmore R.W."/>
        </authorList>
    </citation>
    <scope>NUCLEOTIDE SEQUENCE [LARGE SCALE GENOMIC DNA]</scope>
    <source>
        <strain evidence="10">cv. Salinas</strain>
        <tissue evidence="9">Seedlings</tissue>
    </source>
</reference>
<dbReference type="GO" id="GO:0004843">
    <property type="term" value="F:cysteine-type deubiquitinase activity"/>
    <property type="evidence" value="ECO:0007669"/>
    <property type="project" value="UniProtKB-EC"/>
</dbReference>
<dbReference type="InterPro" id="IPR029346">
    <property type="entry name" value="USP_C"/>
</dbReference>
<evidence type="ECO:0000313" key="10">
    <source>
        <dbReference type="Proteomes" id="UP000235145"/>
    </source>
</evidence>
<keyword evidence="10" id="KW-1185">Reference proteome</keyword>
<gene>
    <name evidence="9" type="ORF">LSAT_V11C200087600</name>
</gene>
<dbReference type="Pfam" id="PF14533">
    <property type="entry name" value="USP7_C2"/>
    <property type="match status" value="1"/>
</dbReference>
<keyword evidence="5" id="KW-0833">Ubl conjugation pathway</keyword>
<name>A0A9R1WCR9_LACSA</name>
<dbReference type="Proteomes" id="UP000235145">
    <property type="component" value="Unassembled WGS sequence"/>
</dbReference>
<keyword evidence="4" id="KW-0645">Protease</keyword>
<proteinExistence type="inferred from homology"/>
<evidence type="ECO:0000256" key="6">
    <source>
        <dbReference type="ARBA" id="ARBA00022801"/>
    </source>
</evidence>
<evidence type="ECO:0000256" key="5">
    <source>
        <dbReference type="ARBA" id="ARBA00022786"/>
    </source>
</evidence>
<dbReference type="AlphaFoldDB" id="A0A9R1WCR9"/>
<evidence type="ECO:0000256" key="4">
    <source>
        <dbReference type="ARBA" id="ARBA00022670"/>
    </source>
</evidence>
<evidence type="ECO:0000256" key="7">
    <source>
        <dbReference type="ARBA" id="ARBA00022807"/>
    </source>
</evidence>
<evidence type="ECO:0000256" key="2">
    <source>
        <dbReference type="ARBA" id="ARBA00009085"/>
    </source>
</evidence>
<comment type="similarity">
    <text evidence="2">Belongs to the peptidase C19 family.</text>
</comment>
<dbReference type="GO" id="GO:0006508">
    <property type="term" value="P:proteolysis"/>
    <property type="evidence" value="ECO:0007669"/>
    <property type="project" value="UniProtKB-KW"/>
</dbReference>
<sequence>MYVETNRLNYLYLTRMLNLDCLKFFTTKFTRYQVQNFGEPFLLIIHENETLASVKIRIQRKLEVHDDEFSMWKFAFVCMGRPEYLQDSDAVSTRFQVCS</sequence>
<dbReference type="EC" id="3.4.19.12" evidence="3"/>
<feature type="domain" description="Ubiquitin carboxyl-terminal hydrolase C-terminal" evidence="8">
    <location>
        <begin position="28"/>
        <end position="92"/>
    </location>
</feature>
<organism evidence="9 10">
    <name type="scientific">Lactuca sativa</name>
    <name type="common">Garden lettuce</name>
    <dbReference type="NCBI Taxonomy" id="4236"/>
    <lineage>
        <taxon>Eukaryota</taxon>
        <taxon>Viridiplantae</taxon>
        <taxon>Streptophyta</taxon>
        <taxon>Embryophyta</taxon>
        <taxon>Tracheophyta</taxon>
        <taxon>Spermatophyta</taxon>
        <taxon>Magnoliopsida</taxon>
        <taxon>eudicotyledons</taxon>
        <taxon>Gunneridae</taxon>
        <taxon>Pentapetalae</taxon>
        <taxon>asterids</taxon>
        <taxon>campanulids</taxon>
        <taxon>Asterales</taxon>
        <taxon>Asteraceae</taxon>
        <taxon>Cichorioideae</taxon>
        <taxon>Cichorieae</taxon>
        <taxon>Lactucinae</taxon>
        <taxon>Lactuca</taxon>
    </lineage>
</organism>
<comment type="caution">
    <text evidence="9">The sequence shown here is derived from an EMBL/GenBank/DDBJ whole genome shotgun (WGS) entry which is preliminary data.</text>
</comment>
<comment type="catalytic activity">
    <reaction evidence="1">
        <text>Thiol-dependent hydrolysis of ester, thioester, amide, peptide and isopeptide bonds formed by the C-terminal Gly of ubiquitin (a 76-residue protein attached to proteins as an intracellular targeting signal).</text>
        <dbReference type="EC" id="3.4.19.12"/>
    </reaction>
</comment>